<organism evidence="2 3">
    <name type="scientific">Orbilia brochopaga</name>
    <dbReference type="NCBI Taxonomy" id="3140254"/>
    <lineage>
        <taxon>Eukaryota</taxon>
        <taxon>Fungi</taxon>
        <taxon>Dikarya</taxon>
        <taxon>Ascomycota</taxon>
        <taxon>Pezizomycotina</taxon>
        <taxon>Orbiliomycetes</taxon>
        <taxon>Orbiliales</taxon>
        <taxon>Orbiliaceae</taxon>
        <taxon>Orbilia</taxon>
    </lineage>
</organism>
<reference evidence="2 3" key="1">
    <citation type="submission" date="2019-10" db="EMBL/GenBank/DDBJ databases">
        <authorList>
            <person name="Palmer J.M."/>
        </authorList>
    </citation>
    <scope>NUCLEOTIDE SEQUENCE [LARGE SCALE GENOMIC DNA]</scope>
    <source>
        <strain evidence="2 3">TWF696</strain>
    </source>
</reference>
<keyword evidence="3" id="KW-1185">Reference proteome</keyword>
<dbReference type="InterPro" id="IPR021109">
    <property type="entry name" value="Peptidase_aspartic_dom_sf"/>
</dbReference>
<comment type="caution">
    <text evidence="2">The sequence shown here is derived from an EMBL/GenBank/DDBJ whole genome shotgun (WGS) entry which is preliminary data.</text>
</comment>
<dbReference type="Proteomes" id="UP001375240">
    <property type="component" value="Unassembled WGS sequence"/>
</dbReference>
<evidence type="ECO:0000313" key="2">
    <source>
        <dbReference type="EMBL" id="KAK6332767.1"/>
    </source>
</evidence>
<keyword evidence="1" id="KW-0812">Transmembrane</keyword>
<accession>A0AAV9U0E8</accession>
<dbReference type="EMBL" id="JAVHNQ010000014">
    <property type="protein sequence ID" value="KAK6332767.1"/>
    <property type="molecule type" value="Genomic_DNA"/>
</dbReference>
<feature type="transmembrane region" description="Helical" evidence="1">
    <location>
        <begin position="466"/>
        <end position="493"/>
    </location>
</feature>
<dbReference type="SUPFAM" id="SSF50630">
    <property type="entry name" value="Acid proteases"/>
    <property type="match status" value="1"/>
</dbReference>
<dbReference type="AlphaFoldDB" id="A0AAV9U0E8"/>
<keyword evidence="1" id="KW-0472">Membrane</keyword>
<sequence>MIEFRLSSLIESTWARDFQITMGRYRQPSANRAFLYKRYLAALATTVLSLAVPTPAAAQSTSSNPPICLNLSNCTNVDAWGLQVEIGTPGSARQSLCLVPSTVINATYVLGPQICNNDSSNKTCEASHGGTLNTSAFQTFPTWNASKLDTGEEGFWNSLNGPVETFGNVDFALAGFTQLNNFEIGIVTNGTNFNVGQLGISPNSTFLKALKDQGYIDRLVFGFDAGSQSPYNPRPGHLVLGGYDQSRVVGNFAEFDINYDDDTEFRPCPFRVGIQKIDVKFDQAEQASPFIDMEANNPYACIEPYDNLFRFPTARLLSLDSLGLKSGKVASDWLPNLQVNEPGLRYTAGSPPPFSLNIVLNGNDEDLSIVIPNEELEHPLRGINDNGTYVVSNNYTELNVFQDPAVRNTIVFGKAFLSQVYLAVDYEARKFYLAASSTSTTGCNPVPFRSPSGKSGSGRRLSSGEIAGYVGLAIGVVTFLIVAGLLGVVCWLWKSGRLDRYRRRGVNITERDPDFGGYMQKNTKDMRDLARQASKQP</sequence>
<gene>
    <name evidence="2" type="ORF">TWF696_002789</name>
</gene>
<evidence type="ECO:0000256" key="1">
    <source>
        <dbReference type="SAM" id="Phobius"/>
    </source>
</evidence>
<keyword evidence="1" id="KW-1133">Transmembrane helix</keyword>
<evidence type="ECO:0008006" key="4">
    <source>
        <dbReference type="Google" id="ProtNLM"/>
    </source>
</evidence>
<name>A0AAV9U0E8_9PEZI</name>
<protein>
    <recommendedName>
        <fullName evidence="4">Peptidase A1 domain-containing protein</fullName>
    </recommendedName>
</protein>
<proteinExistence type="predicted"/>
<evidence type="ECO:0000313" key="3">
    <source>
        <dbReference type="Proteomes" id="UP001375240"/>
    </source>
</evidence>
<dbReference type="Gene3D" id="2.40.70.10">
    <property type="entry name" value="Acid Proteases"/>
    <property type="match status" value="1"/>
</dbReference>